<reference evidence="6 7" key="1">
    <citation type="submission" date="2018-01" db="EMBL/GenBank/DDBJ databases">
        <title>Genetic Diversity of Clostridium botulinum in seafood.</title>
        <authorList>
            <person name="Athira V."/>
            <person name="Arun Jyothi P.V."/>
            <person name="Lalitha K.V."/>
            <person name="Joseph T.C."/>
        </authorList>
    </citation>
    <scope>NUCLEOTIDE SEQUENCE [LARGE SCALE GENOMIC DNA]</scope>
    <source>
        <strain evidence="6 7">Mfbjulcb8</strain>
    </source>
</reference>
<dbReference type="PANTHER" id="PTHR43491:SF2">
    <property type="entry name" value="UDP-N-ACETYL-D-MANNOSAMINE DEHYDROGENASE"/>
    <property type="match status" value="1"/>
</dbReference>
<dbReference type="InterPro" id="IPR017476">
    <property type="entry name" value="UDP-Glc/GDP-Man"/>
</dbReference>
<accession>A0ABC8CPR5</accession>
<dbReference type="InterPro" id="IPR008927">
    <property type="entry name" value="6-PGluconate_DH-like_C_sf"/>
</dbReference>
<protein>
    <submittedName>
        <fullName evidence="6">Nucleotide sugar dehydrogenase</fullName>
    </submittedName>
</protein>
<feature type="domain" description="UDP-glucose/GDP-mannose dehydrogenase C-terminal" evidence="5">
    <location>
        <begin position="366"/>
        <end position="462"/>
    </location>
</feature>
<dbReference type="EMBL" id="CP027777">
    <property type="protein sequence ID" value="AVQ37325.1"/>
    <property type="molecule type" value="Genomic_DNA"/>
</dbReference>
<dbReference type="AlphaFoldDB" id="A0ABC8CPR5"/>
<evidence type="ECO:0000313" key="6">
    <source>
        <dbReference type="EMBL" id="AVQ37325.1"/>
    </source>
</evidence>
<organism evidence="6 7">
    <name type="scientific">Clostridium botulinum</name>
    <dbReference type="NCBI Taxonomy" id="1491"/>
    <lineage>
        <taxon>Bacteria</taxon>
        <taxon>Bacillati</taxon>
        <taxon>Bacillota</taxon>
        <taxon>Clostridia</taxon>
        <taxon>Eubacteriales</taxon>
        <taxon>Clostridiaceae</taxon>
        <taxon>Clostridium</taxon>
    </lineage>
</organism>
<dbReference type="InterPro" id="IPR028359">
    <property type="entry name" value="UDP_ManNAc/GlcNAc_DH"/>
</dbReference>
<dbReference type="InterPro" id="IPR014026">
    <property type="entry name" value="UDP-Glc/GDP-Man_DH_dimer"/>
</dbReference>
<dbReference type="PANTHER" id="PTHR43491">
    <property type="entry name" value="UDP-N-ACETYL-D-MANNOSAMINE DEHYDROGENASE"/>
    <property type="match status" value="1"/>
</dbReference>
<dbReference type="Gene3D" id="3.40.50.720">
    <property type="entry name" value="NAD(P)-binding Rossmann-like Domain"/>
    <property type="match status" value="2"/>
</dbReference>
<dbReference type="Pfam" id="PF00984">
    <property type="entry name" value="UDPG_MGDP_dh"/>
    <property type="match status" value="1"/>
</dbReference>
<gene>
    <name evidence="6" type="ORF">C7M56_01010</name>
</gene>
<comment type="similarity">
    <text evidence="1 4">Belongs to the UDP-glucose/GDP-mannose dehydrogenase family.</text>
</comment>
<dbReference type="NCBIfam" id="TIGR03026">
    <property type="entry name" value="NDP-sugDHase"/>
    <property type="match status" value="1"/>
</dbReference>
<dbReference type="InterPro" id="IPR036291">
    <property type="entry name" value="NAD(P)-bd_dom_sf"/>
</dbReference>
<evidence type="ECO:0000259" key="5">
    <source>
        <dbReference type="SMART" id="SM00984"/>
    </source>
</evidence>
<dbReference type="SUPFAM" id="SSF52413">
    <property type="entry name" value="UDP-glucose/GDP-mannose dehydrogenase C-terminal domain"/>
    <property type="match status" value="1"/>
</dbReference>
<evidence type="ECO:0000313" key="7">
    <source>
        <dbReference type="Proteomes" id="UP000240615"/>
    </source>
</evidence>
<dbReference type="Pfam" id="PF03721">
    <property type="entry name" value="UDPG_MGDP_dh_N"/>
    <property type="match status" value="1"/>
</dbReference>
<dbReference type="InterPro" id="IPR001732">
    <property type="entry name" value="UDP-Glc/GDP-Man_DH_N"/>
</dbReference>
<dbReference type="SUPFAM" id="SSF51735">
    <property type="entry name" value="NAD(P)-binding Rossmann-fold domains"/>
    <property type="match status" value="1"/>
</dbReference>
<evidence type="ECO:0000256" key="2">
    <source>
        <dbReference type="ARBA" id="ARBA00023002"/>
    </source>
</evidence>
<evidence type="ECO:0000256" key="1">
    <source>
        <dbReference type="ARBA" id="ARBA00006601"/>
    </source>
</evidence>
<dbReference type="PIRSF" id="PIRSF500136">
    <property type="entry name" value="UDP_ManNAc_DH"/>
    <property type="match status" value="1"/>
</dbReference>
<dbReference type="Proteomes" id="UP000240615">
    <property type="component" value="Chromosome"/>
</dbReference>
<dbReference type="InterPro" id="IPR014027">
    <property type="entry name" value="UDP-Glc/GDP-Man_DH_C"/>
</dbReference>
<dbReference type="SUPFAM" id="SSF48179">
    <property type="entry name" value="6-phosphogluconate dehydrogenase C-terminal domain-like"/>
    <property type="match status" value="1"/>
</dbReference>
<dbReference type="Pfam" id="PF03720">
    <property type="entry name" value="UDPG_MGDP_dh_C"/>
    <property type="match status" value="1"/>
</dbReference>
<keyword evidence="3" id="KW-0520">NAD</keyword>
<dbReference type="SMART" id="SM00984">
    <property type="entry name" value="UDPG_MGDP_dh_C"/>
    <property type="match status" value="1"/>
</dbReference>
<evidence type="ECO:0000256" key="4">
    <source>
        <dbReference type="PIRNR" id="PIRNR000124"/>
    </source>
</evidence>
<dbReference type="InterPro" id="IPR036220">
    <property type="entry name" value="UDP-Glc/GDP-Man_DH_C_sf"/>
</dbReference>
<proteinExistence type="inferred from homology"/>
<evidence type="ECO:0000256" key="3">
    <source>
        <dbReference type="ARBA" id="ARBA00023027"/>
    </source>
</evidence>
<keyword evidence="2" id="KW-0560">Oxidoreductase</keyword>
<sequence>MLQEFKVQRRISKGMELLIKPKEIESKEEFMEQFNENIPEDSMNKNICVFGQGFVGLPLALSFAFRGCNTIGVDVEESLVHEINCGKTHHTEKFYEVTIEEVLQMQLEDKRYKITIDADMAVRQCNNIIVTVGIPIKDGNYILDYLEHACETIGRNLKKDDLVIIRSTVIPGTTEEFCMPILEKESGMKAGEDFYLAYASERIAEGKAFDEFANMPTLVGAVNKKSLKRAIDVLSIVCKADVIPASCIKVVETSKVFENVQRDVNIAMSQEFARFTETFGIDIFEVISLANTHRRVNLLTPGPGVGGYCIPNAYHYIAPKAEKMCVDMPLLKLAREKNAVLPEFIANKVQELLYKQEKNIRECKIAVLGLAMKDYSNDDRISPPIDICNILVKKCAEVAAFDPVVPTHYDFKVETQDESLKDADAVIVLTKQHEIDFTDCEHIAKIMKERPICIDTKNVIHEIQAKKYGITLWKI</sequence>
<name>A0ABC8CPR5_CLOBO</name>
<dbReference type="PIRSF" id="PIRSF000124">
    <property type="entry name" value="UDPglc_GDPman_dh"/>
    <property type="match status" value="1"/>
</dbReference>
<dbReference type="GO" id="GO:0016616">
    <property type="term" value="F:oxidoreductase activity, acting on the CH-OH group of donors, NAD or NADP as acceptor"/>
    <property type="evidence" value="ECO:0007669"/>
    <property type="project" value="UniProtKB-ARBA"/>
</dbReference>